<proteinExistence type="predicted"/>
<evidence type="ECO:0000313" key="2">
    <source>
        <dbReference type="Proteomes" id="UP001017257"/>
    </source>
</evidence>
<evidence type="ECO:0008006" key="3">
    <source>
        <dbReference type="Google" id="ProtNLM"/>
    </source>
</evidence>
<protein>
    <recommendedName>
        <fullName evidence="3">DUF1998 domain-containing protein</fullName>
    </recommendedName>
</protein>
<dbReference type="Proteomes" id="UP001017257">
    <property type="component" value="Chromosome"/>
</dbReference>
<reference evidence="1" key="1">
    <citation type="submission" date="2022-08" db="EMBL/GenBank/DDBJ databases">
        <title>Microvirga terrae sp. nov., isolated from soil.</title>
        <authorList>
            <person name="Kim K.H."/>
            <person name="Seo Y.L."/>
            <person name="Kim J.M."/>
            <person name="Lee J.K."/>
            <person name="Han D.M."/>
            <person name="Jeon C.O."/>
        </authorList>
    </citation>
    <scope>NUCLEOTIDE SEQUENCE</scope>
    <source>
        <strain evidence="1">R24</strain>
    </source>
</reference>
<sequence>MTNDVFTMTRSRTQIATVYAPESFFTFEGGLGACIARSAAGHEVPKLSLILREQILEAINARVRSWYEQATRPRPQGFPPVEPRLALDKELLRDPHSPGLQPDRVRFVSPEEMHYEPAPLTFVCRECRLIKDYADIGQFEAGKDRICDGCPKKDKGGCKASWEQLDVVLVHWSGSWRPIGVRVNRYDNGEVKWSRMSCTCGNEHFLLNRSAPVFAKWRLECSACGTAQQLPVVADDDSFRLLGEGIRAGANQRVEVNMEPVSYRANSAYYAQGDRVLAFEENRWYEMLRHNRGGDLAAFAAQEYRYPVQVLTDPDIERILKEKNLEREWESYNLRKKTIEFLDRQGEPALADNAREENRRALDRLRDEKILPDAFQATPELLQAVNGIQRAERKFEPLRQAVEHKTLDADVLRDSTKFANVREPKDPIIPDLSTADLEEVKRRIAGQLSLLGIADMRLVTKFPVCEFTFGYTRVESGPRVSRKKTQERWDMPVRLNLFPLARMDREMVQPIYTIRQDNEALYVRLDEDMVKAWLEANSIPFKLPSPNSRLGAALIDAYSAIGGPDRHGFSPWLDEYRNRPGALSRNVYAYVYTLLHTIAHQLIHSVAGVSGLDIGSLSEHLFVPDLAFAVYRRGTTMDLGYIASAWRTATSPGVGNSILSTMLDPDSLRCGSGAICDERGGACPDCVLIPEISCLTRNNLLSRSVLRGMAKPHWDVTLPKQASVKGYYPVVRDVIRMRSATDDRFPVR</sequence>
<evidence type="ECO:0000313" key="1">
    <source>
        <dbReference type="EMBL" id="UVF19990.1"/>
    </source>
</evidence>
<dbReference type="EMBL" id="CP102845">
    <property type="protein sequence ID" value="UVF19990.1"/>
    <property type="molecule type" value="Genomic_DNA"/>
</dbReference>
<gene>
    <name evidence="1" type="ORF">HPT29_002225</name>
</gene>
<organism evidence="1 2">
    <name type="scientific">Microvirga terrae</name>
    <dbReference type="NCBI Taxonomy" id="2740529"/>
    <lineage>
        <taxon>Bacteria</taxon>
        <taxon>Pseudomonadati</taxon>
        <taxon>Pseudomonadota</taxon>
        <taxon>Alphaproteobacteria</taxon>
        <taxon>Hyphomicrobiales</taxon>
        <taxon>Methylobacteriaceae</taxon>
        <taxon>Microvirga</taxon>
    </lineage>
</organism>
<name>A0ABY5RRX4_9HYPH</name>
<accession>A0ABY5RRX4</accession>
<dbReference type="RefSeq" id="WP_173947442.1">
    <property type="nucleotide sequence ID" value="NZ_CP102845.1"/>
</dbReference>
<keyword evidence="2" id="KW-1185">Reference proteome</keyword>